<dbReference type="Pfam" id="PF00528">
    <property type="entry name" value="BPD_transp_1"/>
    <property type="match status" value="1"/>
</dbReference>
<dbReference type="CDD" id="cd06261">
    <property type="entry name" value="TM_PBP2"/>
    <property type="match status" value="1"/>
</dbReference>
<dbReference type="PANTHER" id="PTHR43227">
    <property type="entry name" value="BLL4140 PROTEIN"/>
    <property type="match status" value="1"/>
</dbReference>
<comment type="subcellular location">
    <subcellularLocation>
        <location evidence="1 7">Cell membrane</location>
        <topology evidence="1 7">Multi-pass membrane protein</topology>
    </subcellularLocation>
</comment>
<dbReference type="RefSeq" id="WP_162357645.1">
    <property type="nucleotide sequence ID" value="NZ_CP048209.1"/>
</dbReference>
<dbReference type="Proteomes" id="UP000476064">
    <property type="component" value="Chromosome"/>
</dbReference>
<keyword evidence="4 7" id="KW-0812">Transmembrane</keyword>
<feature type="transmembrane region" description="Helical" evidence="7">
    <location>
        <begin position="146"/>
        <end position="171"/>
    </location>
</feature>
<feature type="domain" description="ABC transmembrane type-1" evidence="9">
    <location>
        <begin position="100"/>
        <end position="317"/>
    </location>
</feature>
<dbReference type="InterPro" id="IPR035906">
    <property type="entry name" value="MetI-like_sf"/>
</dbReference>
<organism evidence="10 11">
    <name type="scientific">Paenibacillus lycopersici</name>
    <dbReference type="NCBI Taxonomy" id="2704462"/>
    <lineage>
        <taxon>Bacteria</taxon>
        <taxon>Bacillati</taxon>
        <taxon>Bacillota</taxon>
        <taxon>Bacilli</taxon>
        <taxon>Bacillales</taxon>
        <taxon>Paenibacillaceae</taxon>
        <taxon>Paenibacillus</taxon>
    </lineage>
</organism>
<comment type="similarity">
    <text evidence="7">Belongs to the binding-protein-dependent transport system permease family.</text>
</comment>
<name>A0A6C0FVP0_9BACL</name>
<feature type="transmembrane region" description="Helical" evidence="7">
    <location>
        <begin position="240"/>
        <end position="257"/>
    </location>
</feature>
<dbReference type="PANTHER" id="PTHR43227:SF11">
    <property type="entry name" value="BLL4140 PROTEIN"/>
    <property type="match status" value="1"/>
</dbReference>
<accession>A0A6C0FVP0</accession>
<dbReference type="KEGG" id="plyc:GXP70_15395"/>
<evidence type="ECO:0000313" key="10">
    <source>
        <dbReference type="EMBL" id="QHT61206.1"/>
    </source>
</evidence>
<feature type="transmembrane region" description="Helical" evidence="7">
    <location>
        <begin position="294"/>
        <end position="316"/>
    </location>
</feature>
<reference evidence="10 11" key="1">
    <citation type="submission" date="2020-01" db="EMBL/GenBank/DDBJ databases">
        <title>Paenibacillus sp. nov., isolated from tomato rhizosphere.</title>
        <authorList>
            <person name="Weon H.-Y."/>
            <person name="Lee S.A."/>
        </authorList>
    </citation>
    <scope>NUCLEOTIDE SEQUENCE [LARGE SCALE GENOMIC DNA]</scope>
    <source>
        <strain evidence="10 11">12200R-189</strain>
    </source>
</reference>
<evidence type="ECO:0000256" key="5">
    <source>
        <dbReference type="ARBA" id="ARBA00022989"/>
    </source>
</evidence>
<dbReference type="GO" id="GO:0055085">
    <property type="term" value="P:transmembrane transport"/>
    <property type="evidence" value="ECO:0007669"/>
    <property type="project" value="InterPro"/>
</dbReference>
<keyword evidence="3" id="KW-1003">Cell membrane</keyword>
<dbReference type="EMBL" id="CP048209">
    <property type="protein sequence ID" value="QHT61206.1"/>
    <property type="molecule type" value="Genomic_DNA"/>
</dbReference>
<evidence type="ECO:0000313" key="11">
    <source>
        <dbReference type="Proteomes" id="UP000476064"/>
    </source>
</evidence>
<feature type="region of interest" description="Disordered" evidence="8">
    <location>
        <begin position="1"/>
        <end position="22"/>
    </location>
</feature>
<gene>
    <name evidence="10" type="ORF">GXP70_15395</name>
</gene>
<evidence type="ECO:0000256" key="1">
    <source>
        <dbReference type="ARBA" id="ARBA00004651"/>
    </source>
</evidence>
<feature type="transmembrane region" description="Helical" evidence="7">
    <location>
        <begin position="200"/>
        <end position="219"/>
    </location>
</feature>
<keyword evidence="5 7" id="KW-1133">Transmembrane helix</keyword>
<evidence type="ECO:0000256" key="8">
    <source>
        <dbReference type="SAM" id="MobiDB-lite"/>
    </source>
</evidence>
<dbReference type="SUPFAM" id="SSF161098">
    <property type="entry name" value="MetI-like"/>
    <property type="match status" value="1"/>
</dbReference>
<protein>
    <submittedName>
        <fullName evidence="10">Sugar ABC transporter permease</fullName>
    </submittedName>
</protein>
<evidence type="ECO:0000256" key="2">
    <source>
        <dbReference type="ARBA" id="ARBA00022448"/>
    </source>
</evidence>
<keyword evidence="2 7" id="KW-0813">Transport</keyword>
<dbReference type="PROSITE" id="PS50928">
    <property type="entry name" value="ABC_TM1"/>
    <property type="match status" value="1"/>
</dbReference>
<evidence type="ECO:0000256" key="6">
    <source>
        <dbReference type="ARBA" id="ARBA00023136"/>
    </source>
</evidence>
<keyword evidence="11" id="KW-1185">Reference proteome</keyword>
<feature type="transmembrane region" description="Helical" evidence="7">
    <location>
        <begin position="40"/>
        <end position="63"/>
    </location>
</feature>
<keyword evidence="6 7" id="KW-0472">Membrane</keyword>
<feature type="transmembrane region" description="Helical" evidence="7">
    <location>
        <begin position="104"/>
        <end position="125"/>
    </location>
</feature>
<dbReference type="AlphaFoldDB" id="A0A6C0FVP0"/>
<evidence type="ECO:0000256" key="3">
    <source>
        <dbReference type="ARBA" id="ARBA00022475"/>
    </source>
</evidence>
<dbReference type="Gene3D" id="1.10.3720.10">
    <property type="entry name" value="MetI-like"/>
    <property type="match status" value="1"/>
</dbReference>
<dbReference type="InterPro" id="IPR050809">
    <property type="entry name" value="UgpAE/MalFG_permease"/>
</dbReference>
<dbReference type="InterPro" id="IPR000515">
    <property type="entry name" value="MetI-like"/>
</dbReference>
<evidence type="ECO:0000259" key="9">
    <source>
        <dbReference type="PROSITE" id="PS50928"/>
    </source>
</evidence>
<evidence type="ECO:0000256" key="7">
    <source>
        <dbReference type="RuleBase" id="RU363032"/>
    </source>
</evidence>
<proteinExistence type="inferred from homology"/>
<dbReference type="GO" id="GO:0005886">
    <property type="term" value="C:plasma membrane"/>
    <property type="evidence" value="ECO:0007669"/>
    <property type="project" value="UniProtKB-SubCell"/>
</dbReference>
<sequence length="330" mass="37202">MNGSISREGAIRPGYGPQPPEDAKRLKRARLWRRVKQYRVFYLLLVPVVAYFAVFSYVPMYGITLAFKKYMFNKGVLKSPWVGLDNFRYIFRYSDFWTAFRNTILISCGRLLVEFPMAIIMALLLNEIARSKLKRVYQTVFTFPHFLSWVVLGGILVNILGNTGAIATLFAKLDLPYVSFLGDPATFRPLLYVTNIWKEAGWGAIIYFAAIAGISPELYEAAYVDGANRWKQMLHITWPSIRSVVAMMLILAVGGIMDGGFDQIFNLYSAPVYQVADTLDTFMYRLSFAGRVNLGFGIVTAVGLFKSVISLCLLIIANQSVKRLGQEGLV</sequence>
<evidence type="ECO:0000256" key="4">
    <source>
        <dbReference type="ARBA" id="ARBA00022692"/>
    </source>
</evidence>